<evidence type="ECO:0000313" key="1">
    <source>
        <dbReference type="EMBL" id="NGZ75223.1"/>
    </source>
</evidence>
<sequence length="88" mass="9412">MLKTWVRALSVTLAFVLLLGVLSPGLSVRHAAAADGAQPKILLAGGSQWQYLDNGTQPQTVWQSVYEDGAWQSGPAPLGYKEPADEAF</sequence>
<proteinExistence type="predicted"/>
<protein>
    <submittedName>
        <fullName evidence="1">Uncharacterized protein</fullName>
    </submittedName>
</protein>
<dbReference type="EMBL" id="JAAFGS010000002">
    <property type="protein sequence ID" value="NGZ75223.1"/>
    <property type="molecule type" value="Genomic_DNA"/>
</dbReference>
<organism evidence="1 2">
    <name type="scientific">Saccharibacillus alkalitolerans</name>
    <dbReference type="NCBI Taxonomy" id="2705290"/>
    <lineage>
        <taxon>Bacteria</taxon>
        <taxon>Bacillati</taxon>
        <taxon>Bacillota</taxon>
        <taxon>Bacilli</taxon>
        <taxon>Bacillales</taxon>
        <taxon>Paenibacillaceae</taxon>
        <taxon>Saccharibacillus</taxon>
    </lineage>
</organism>
<dbReference type="RefSeq" id="WP_166273626.1">
    <property type="nucleotide sequence ID" value="NZ_JAAFGS010000002.1"/>
</dbReference>
<name>A0ABX0F4C9_9BACL</name>
<accession>A0ABX0F4C9</accession>
<evidence type="ECO:0000313" key="2">
    <source>
        <dbReference type="Proteomes" id="UP000800303"/>
    </source>
</evidence>
<gene>
    <name evidence="1" type="ORF">GYN08_07820</name>
</gene>
<keyword evidence="2" id="KW-1185">Reference proteome</keyword>
<dbReference type="Proteomes" id="UP000800303">
    <property type="component" value="Unassembled WGS sequence"/>
</dbReference>
<comment type="caution">
    <text evidence="1">The sequence shown here is derived from an EMBL/GenBank/DDBJ whole genome shotgun (WGS) entry which is preliminary data.</text>
</comment>
<reference evidence="1 2" key="1">
    <citation type="submission" date="2020-01" db="EMBL/GenBank/DDBJ databases">
        <title>Polyphasic characterisation and genomic insights into a novel alkali tolerant bacterium VR-M41.</title>
        <authorList>
            <person name="Vemuluri V.R."/>
        </authorList>
    </citation>
    <scope>NUCLEOTIDE SEQUENCE [LARGE SCALE GENOMIC DNA]</scope>
    <source>
        <strain evidence="1 2">VR-M41</strain>
    </source>
</reference>